<evidence type="ECO:0000256" key="2">
    <source>
        <dbReference type="ARBA" id="ARBA00022824"/>
    </source>
</evidence>
<reference evidence="5" key="1">
    <citation type="submission" date="2016-12" db="EMBL/GenBank/DDBJ databases">
        <title>Mouse lemur reference genome and diversity panel.</title>
        <authorList>
            <person name="Harris R."/>
            <person name="Larsen P."/>
            <person name="Liu Y."/>
            <person name="Hughes D.S."/>
            <person name="Murali S."/>
            <person name="Raveendran M."/>
            <person name="Korchina V."/>
            <person name="Wang M."/>
            <person name="Jhangiani S."/>
            <person name="Bandaranaike D."/>
            <person name="Bellair M."/>
            <person name="Blankenburg K."/>
            <person name="Chao H."/>
            <person name="Dahdouli M."/>
            <person name="Dinh H."/>
            <person name="Doddapaneni H."/>
            <person name="English A."/>
            <person name="Firestine M."/>
            <person name="Gnanaolivu R."/>
            <person name="Gross S."/>
            <person name="Hernandez B."/>
            <person name="Javaid M."/>
            <person name="Jayaseelan J."/>
            <person name="Jones J."/>
            <person name="Khan Z."/>
            <person name="Kovar C."/>
            <person name="Kurapati P."/>
            <person name="Le B."/>
            <person name="Lee S."/>
            <person name="Li M."/>
            <person name="Mathew T."/>
            <person name="Narasimhan A."/>
            <person name="Ngo D."/>
            <person name="Nguyen L."/>
            <person name="Okwuonu G."/>
            <person name="Ongeri F."/>
            <person name="Osuji N."/>
            <person name="Pu L.-L."/>
            <person name="Puazo M."/>
            <person name="Quiroz J."/>
            <person name="Raj R."/>
            <person name="Rajbhandari K."/>
            <person name="Reid J.G."/>
            <person name="Santibanez J."/>
            <person name="Sexton D."/>
            <person name="Skinner E."/>
            <person name="Vee V."/>
            <person name="Weissenberger G."/>
            <person name="Wu Y."/>
            <person name="Xin Y."/>
            <person name="Han Y."/>
            <person name="Campbell C."/>
            <person name="Brown A."/>
            <person name="Sullivan B."/>
            <person name="Shelton J."/>
            <person name="Brown S."/>
            <person name="Dudchenko O."/>
            <person name="Machol I."/>
            <person name="Durand N."/>
            <person name="Shamim M."/>
            <person name="Lieberman A."/>
            <person name="Muzny D.M."/>
            <person name="Richards S."/>
            <person name="Yoder A."/>
            <person name="Worley K.C."/>
            <person name="Rogers J."/>
            <person name="Gibbs R.A."/>
        </authorList>
    </citation>
    <scope>NUCLEOTIDE SEQUENCE [LARGE SCALE GENOMIC DNA]</scope>
</reference>
<dbReference type="InterPro" id="IPR036249">
    <property type="entry name" value="Thioredoxin-like_sf"/>
</dbReference>
<evidence type="ECO:0000259" key="4">
    <source>
        <dbReference type="Pfam" id="PF07912"/>
    </source>
</evidence>
<evidence type="ECO:0000313" key="5">
    <source>
        <dbReference type="Ensembl" id="ENSMICP00000035623.2"/>
    </source>
</evidence>
<dbReference type="PANTHER" id="PTHR12211:SF0">
    <property type="entry name" value="ENDOPLASMIC RETICULUM RESIDENT PROTEIN 29"/>
    <property type="match status" value="1"/>
</dbReference>
<evidence type="ECO:0000313" key="6">
    <source>
        <dbReference type="Proteomes" id="UP000694394"/>
    </source>
</evidence>
<dbReference type="GeneTree" id="ENSGT00390000018566"/>
<keyword evidence="6" id="KW-1185">Reference proteome</keyword>
<sequence>MEPSEKYKVDKESYPIFYLFQDGDFENPVPYSGAVIVCAIQNWLRGQGVYLGMPGCLPAYDTLAGEFIRASGMEACQVLLKQGRDQGVDFPASEMTGITKLIEKNMMSDRKKEKLQKSVNILTTFQKKGAKKEELSKGALEFSRVWWGWRGKT</sequence>
<dbReference type="InterPro" id="IPR011679">
    <property type="entry name" value="ERp29_C"/>
</dbReference>
<feature type="domain" description="ERp29 N-terminal" evidence="4">
    <location>
        <begin position="2"/>
        <end position="54"/>
    </location>
</feature>
<protein>
    <recommendedName>
        <fullName evidence="1">Endoplasmic reticulum resident protein 29</fullName>
    </recommendedName>
</protein>
<dbReference type="GO" id="GO:0005788">
    <property type="term" value="C:endoplasmic reticulum lumen"/>
    <property type="evidence" value="ECO:0007669"/>
    <property type="project" value="InterPro"/>
</dbReference>
<dbReference type="Proteomes" id="UP000694394">
    <property type="component" value="Chromosome 14"/>
</dbReference>
<dbReference type="EMBL" id="ABDC03018260">
    <property type="status" value="NOT_ANNOTATED_CDS"/>
    <property type="molecule type" value="Genomic_DNA"/>
</dbReference>
<dbReference type="InterPro" id="IPR036356">
    <property type="entry name" value="ERp29_C_sf"/>
</dbReference>
<reference evidence="5" key="2">
    <citation type="submission" date="2025-08" db="UniProtKB">
        <authorList>
            <consortium name="Ensembl"/>
        </authorList>
    </citation>
    <scope>IDENTIFICATION</scope>
</reference>
<name>A0A8C5W2E3_MICMU</name>
<keyword evidence="2" id="KW-0256">Endoplasmic reticulum</keyword>
<reference evidence="5" key="3">
    <citation type="submission" date="2025-09" db="UniProtKB">
        <authorList>
            <consortium name="Ensembl"/>
        </authorList>
    </citation>
    <scope>IDENTIFICATION</scope>
</reference>
<dbReference type="Gene3D" id="3.40.30.10">
    <property type="entry name" value="Glutaredoxin"/>
    <property type="match status" value="1"/>
</dbReference>
<dbReference type="GO" id="GO:0009306">
    <property type="term" value="P:protein secretion"/>
    <property type="evidence" value="ECO:0007669"/>
    <property type="project" value="InterPro"/>
</dbReference>
<dbReference type="AlphaFoldDB" id="A0A8C5W2E3"/>
<feature type="domain" description="Endoplasmic reticulum resident protein 29 C-terminal" evidence="3">
    <location>
        <begin position="84"/>
        <end position="125"/>
    </location>
</feature>
<evidence type="ECO:0000256" key="1">
    <source>
        <dbReference type="ARBA" id="ARBA00014173"/>
    </source>
</evidence>
<evidence type="ECO:0000259" key="3">
    <source>
        <dbReference type="Pfam" id="PF07749"/>
    </source>
</evidence>
<dbReference type="PANTHER" id="PTHR12211">
    <property type="entry name" value="ENDOPLASMIC RETICULUM PROTEIN ERP29"/>
    <property type="match status" value="1"/>
</dbReference>
<accession>A0A8C5W2E3</accession>
<dbReference type="Pfam" id="PF07912">
    <property type="entry name" value="ERp29_N"/>
    <property type="match status" value="1"/>
</dbReference>
<dbReference type="SUPFAM" id="SSF47933">
    <property type="entry name" value="ERP29 C domain-like"/>
    <property type="match status" value="1"/>
</dbReference>
<dbReference type="Ensembl" id="ENSMICT00000027744.2">
    <property type="protein sequence ID" value="ENSMICP00000035623.2"/>
    <property type="gene ID" value="ENSMICG00000031620.2"/>
</dbReference>
<dbReference type="Pfam" id="PF07749">
    <property type="entry name" value="ERp29"/>
    <property type="match status" value="1"/>
</dbReference>
<dbReference type="InterPro" id="IPR016855">
    <property type="entry name" value="ERp29"/>
</dbReference>
<organism evidence="5 6">
    <name type="scientific">Microcebus murinus</name>
    <name type="common">Gray mouse lemur</name>
    <name type="synonym">Lemur murinus</name>
    <dbReference type="NCBI Taxonomy" id="30608"/>
    <lineage>
        <taxon>Eukaryota</taxon>
        <taxon>Metazoa</taxon>
        <taxon>Chordata</taxon>
        <taxon>Craniata</taxon>
        <taxon>Vertebrata</taxon>
        <taxon>Euteleostomi</taxon>
        <taxon>Mammalia</taxon>
        <taxon>Eutheria</taxon>
        <taxon>Euarchontoglires</taxon>
        <taxon>Primates</taxon>
        <taxon>Strepsirrhini</taxon>
        <taxon>Lemuriformes</taxon>
        <taxon>Cheirogaleidae</taxon>
        <taxon>Microcebus</taxon>
    </lineage>
</organism>
<proteinExistence type="predicted"/>
<dbReference type="InterPro" id="IPR012883">
    <property type="entry name" value="ERp29_N"/>
</dbReference>
<dbReference type="SUPFAM" id="SSF52833">
    <property type="entry name" value="Thioredoxin-like"/>
    <property type="match status" value="1"/>
</dbReference>
<dbReference type="Gene3D" id="1.20.1150.12">
    <property type="entry name" value="Endoplasmic reticulum resident protein 29, C-terminal domain"/>
    <property type="match status" value="1"/>
</dbReference>